<keyword evidence="6" id="KW-0732">Signal</keyword>
<gene>
    <name evidence="16" type="ORF">LUZ62_055746</name>
</gene>
<evidence type="ECO:0000256" key="5">
    <source>
        <dbReference type="ARBA" id="ARBA00022692"/>
    </source>
</evidence>
<evidence type="ECO:0000256" key="12">
    <source>
        <dbReference type="ARBA" id="ARBA00023157"/>
    </source>
</evidence>
<dbReference type="InterPro" id="IPR024788">
    <property type="entry name" value="Malectin-like_Carb-bd_dom"/>
</dbReference>
<reference evidence="16" key="1">
    <citation type="submission" date="2022-08" db="EMBL/GenBank/DDBJ databases">
        <authorList>
            <person name="Marques A."/>
        </authorList>
    </citation>
    <scope>NUCLEOTIDE SEQUENCE</scope>
    <source>
        <strain evidence="16">RhyPub2mFocal</strain>
        <tissue evidence="16">Leaves</tissue>
    </source>
</reference>
<proteinExistence type="predicted"/>
<keyword evidence="9 13" id="KW-0067">ATP-binding</keyword>
<feature type="transmembrane region" description="Helical" evidence="14">
    <location>
        <begin position="405"/>
        <end position="428"/>
    </location>
</feature>
<accession>A0AAV8DWG3</accession>
<evidence type="ECO:0000313" key="16">
    <source>
        <dbReference type="EMBL" id="KAJ4771489.1"/>
    </source>
</evidence>
<dbReference type="PANTHER" id="PTHR45631">
    <property type="entry name" value="OS07G0107800 PROTEIN-RELATED"/>
    <property type="match status" value="1"/>
</dbReference>
<keyword evidence="4" id="KW-0808">Transferase</keyword>
<keyword evidence="5 14" id="KW-0812">Transmembrane</keyword>
<evidence type="ECO:0000313" key="17">
    <source>
        <dbReference type="Proteomes" id="UP001140206"/>
    </source>
</evidence>
<dbReference type="PANTHER" id="PTHR45631:SF202">
    <property type="entry name" value="SENESCENCE-INDUCED RECEPTOR-LIKE SERINE_THREONINE-PROTEIN KINASE"/>
    <property type="match status" value="1"/>
</dbReference>
<dbReference type="SUPFAM" id="SSF56112">
    <property type="entry name" value="Protein kinase-like (PK-like)"/>
    <property type="match status" value="1"/>
</dbReference>
<keyword evidence="2" id="KW-1003">Cell membrane</keyword>
<dbReference type="InterPro" id="IPR011009">
    <property type="entry name" value="Kinase-like_dom_sf"/>
</dbReference>
<keyword evidence="10 14" id="KW-1133">Transmembrane helix</keyword>
<dbReference type="GO" id="GO:0005886">
    <property type="term" value="C:plasma membrane"/>
    <property type="evidence" value="ECO:0007669"/>
    <property type="project" value="UniProtKB-SubCell"/>
</dbReference>
<organism evidence="16 17">
    <name type="scientific">Rhynchospora pubera</name>
    <dbReference type="NCBI Taxonomy" id="906938"/>
    <lineage>
        <taxon>Eukaryota</taxon>
        <taxon>Viridiplantae</taxon>
        <taxon>Streptophyta</taxon>
        <taxon>Embryophyta</taxon>
        <taxon>Tracheophyta</taxon>
        <taxon>Spermatophyta</taxon>
        <taxon>Magnoliopsida</taxon>
        <taxon>Liliopsida</taxon>
        <taxon>Poales</taxon>
        <taxon>Cyperaceae</taxon>
        <taxon>Cyperoideae</taxon>
        <taxon>Rhynchosporeae</taxon>
        <taxon>Rhynchospora</taxon>
    </lineage>
</organism>
<feature type="binding site" evidence="13">
    <location>
        <position position="519"/>
    </location>
    <ligand>
        <name>ATP</name>
        <dbReference type="ChEBI" id="CHEBI:30616"/>
    </ligand>
</feature>
<evidence type="ECO:0000256" key="11">
    <source>
        <dbReference type="ARBA" id="ARBA00023136"/>
    </source>
</evidence>
<dbReference type="InterPro" id="IPR008271">
    <property type="entry name" value="Ser/Thr_kinase_AS"/>
</dbReference>
<evidence type="ECO:0000256" key="3">
    <source>
        <dbReference type="ARBA" id="ARBA00022527"/>
    </source>
</evidence>
<comment type="subcellular location">
    <subcellularLocation>
        <location evidence="1">Cell membrane</location>
        <topology evidence="1">Single-pass membrane protein</topology>
    </subcellularLocation>
</comment>
<evidence type="ECO:0000256" key="9">
    <source>
        <dbReference type="ARBA" id="ARBA00022840"/>
    </source>
</evidence>
<dbReference type="EMBL" id="JAMFTS010000003">
    <property type="protein sequence ID" value="KAJ4771489.1"/>
    <property type="molecule type" value="Genomic_DNA"/>
</dbReference>
<dbReference type="GO" id="GO:0005524">
    <property type="term" value="F:ATP binding"/>
    <property type="evidence" value="ECO:0007669"/>
    <property type="project" value="UniProtKB-UniRule"/>
</dbReference>
<dbReference type="Pfam" id="PF12819">
    <property type="entry name" value="Malectin_like"/>
    <property type="match status" value="1"/>
</dbReference>
<dbReference type="SMART" id="SM00220">
    <property type="entry name" value="S_TKc"/>
    <property type="match status" value="1"/>
</dbReference>
<dbReference type="InterPro" id="IPR017441">
    <property type="entry name" value="Protein_kinase_ATP_BS"/>
</dbReference>
<dbReference type="InterPro" id="IPR000719">
    <property type="entry name" value="Prot_kinase_dom"/>
</dbReference>
<dbReference type="GO" id="GO:0004674">
    <property type="term" value="F:protein serine/threonine kinase activity"/>
    <property type="evidence" value="ECO:0007669"/>
    <property type="project" value="UniProtKB-KW"/>
</dbReference>
<evidence type="ECO:0000256" key="8">
    <source>
        <dbReference type="ARBA" id="ARBA00022777"/>
    </source>
</evidence>
<name>A0AAV8DWG3_9POAL</name>
<evidence type="ECO:0000256" key="1">
    <source>
        <dbReference type="ARBA" id="ARBA00004162"/>
    </source>
</evidence>
<evidence type="ECO:0000256" key="7">
    <source>
        <dbReference type="ARBA" id="ARBA00022741"/>
    </source>
</evidence>
<feature type="domain" description="Protein kinase" evidence="15">
    <location>
        <begin position="491"/>
        <end position="757"/>
    </location>
</feature>
<evidence type="ECO:0000256" key="14">
    <source>
        <dbReference type="SAM" id="Phobius"/>
    </source>
</evidence>
<keyword evidence="7 13" id="KW-0547">Nucleotide-binding</keyword>
<dbReference type="Gene3D" id="1.10.510.10">
    <property type="entry name" value="Transferase(Phosphotransferase) domain 1"/>
    <property type="match status" value="1"/>
</dbReference>
<dbReference type="AlphaFoldDB" id="A0AAV8DWG3"/>
<dbReference type="InterPro" id="IPR001245">
    <property type="entry name" value="Ser-Thr/Tyr_kinase_cat_dom"/>
</dbReference>
<evidence type="ECO:0000256" key="10">
    <source>
        <dbReference type="ARBA" id="ARBA00022989"/>
    </source>
</evidence>
<dbReference type="Gene3D" id="3.30.200.20">
    <property type="entry name" value="Phosphorylase Kinase, domain 1"/>
    <property type="match status" value="1"/>
</dbReference>
<evidence type="ECO:0000259" key="15">
    <source>
        <dbReference type="PROSITE" id="PS50011"/>
    </source>
</evidence>
<evidence type="ECO:0000256" key="6">
    <source>
        <dbReference type="ARBA" id="ARBA00022729"/>
    </source>
</evidence>
<dbReference type="PROSITE" id="PS00107">
    <property type="entry name" value="PROTEIN_KINASE_ATP"/>
    <property type="match status" value="1"/>
</dbReference>
<dbReference type="FunFam" id="3.30.200.20:FF:000394">
    <property type="entry name" value="Leucine-rich repeat receptor-like protein kinase"/>
    <property type="match status" value="1"/>
</dbReference>
<keyword evidence="8 16" id="KW-0418">Kinase</keyword>
<dbReference type="Proteomes" id="UP001140206">
    <property type="component" value="Chromosome 3"/>
</dbReference>
<sequence>MYKFIFLLIAEDYINIDCGIASDTSYVDSLTGLTYVSDDQYIDTGSNNNVSSQYAVEEYYTDLQTLRSFPINSKSCYTLTPVTEGLKYLVRATFYYGNYDKKRKPPKFDLYFGVNFWSTIDISTSDDFYPYEIIAIAPANYIHVCLVNTGHGTPFISALELRPVNNTVYLANSMQSLNMIDRTDIGSNYTHALRYPQDSLDRLWFSWTDASWTTLSTTSSIDGFDFEVPSLVLQTAAVPSSPRGSIDISWSTTDKSTTFFTVLHFSEIQFTSSSSLREFYLYVNGESIFDDPIPLGYLLPSYAYITRTGYTDYNISLKSSARATLPPILNGFELYATVPVKWLPTDYGDGNLPDSLDQLVSLTYLDLSGNSGLSRTLPSGLQKKQNDGGLTVIFTKKSNGTGLKIALIIAAVVAMFLVVGAVALFFLYQKKKTNTRISPPATSEDPRNIGIEISSNVLDNSKDSVVPEVATKELILDKTKFSFAELKHVTNNFKSQIGIGGFGKVFKGHLENGDEVAVKVRSESSSQGIQQFLNEVDKLSRVHHKNLVSLIGYCKDGDQIALVYDYMKEGNLQDWIRGGVRSLPWKQRLRIVYESAQGLEYLHKKCNPPLIHRDVKTSNILLTTNLEAKVSDFGSVRDCSDTHVSTKVIGTPGYLDPNYASTAQLTEKSDVYSFGVVLLEIVTGKSPFLQGGQHLTQFVHQRLSKGKIESILDPNMGIQYNINSIWKVANLALRCTNEFANRPDMTEIVTVLKDSFNLEMSTMEMNSVASEEISQYSSYSRNEYTSGGEVHSRDFGMARVGDMQPSDYGPVAR</sequence>
<keyword evidence="12" id="KW-1015">Disulfide bond</keyword>
<keyword evidence="3" id="KW-0723">Serine/threonine-protein kinase</keyword>
<evidence type="ECO:0000256" key="4">
    <source>
        <dbReference type="ARBA" id="ARBA00022679"/>
    </source>
</evidence>
<protein>
    <submittedName>
        <fullName evidence="16">Leucine-rich repeat protein kinase family protein</fullName>
    </submittedName>
</protein>
<dbReference type="PROSITE" id="PS00108">
    <property type="entry name" value="PROTEIN_KINASE_ST"/>
    <property type="match status" value="1"/>
</dbReference>
<keyword evidence="11 14" id="KW-0472">Membrane</keyword>
<evidence type="ECO:0000256" key="2">
    <source>
        <dbReference type="ARBA" id="ARBA00022475"/>
    </source>
</evidence>
<dbReference type="FunFam" id="1.10.510.10:FF:000468">
    <property type="entry name" value="PTI1-like tyrosine-protein kinase 3"/>
    <property type="match status" value="1"/>
</dbReference>
<dbReference type="PROSITE" id="PS50011">
    <property type="entry name" value="PROTEIN_KINASE_DOM"/>
    <property type="match status" value="1"/>
</dbReference>
<dbReference type="Pfam" id="PF07714">
    <property type="entry name" value="PK_Tyr_Ser-Thr"/>
    <property type="match status" value="1"/>
</dbReference>
<keyword evidence="17" id="KW-1185">Reference proteome</keyword>
<comment type="caution">
    <text evidence="16">The sequence shown here is derived from an EMBL/GenBank/DDBJ whole genome shotgun (WGS) entry which is preliminary data.</text>
</comment>
<evidence type="ECO:0000256" key="13">
    <source>
        <dbReference type="PROSITE-ProRule" id="PRU10141"/>
    </source>
</evidence>